<reference evidence="1 2" key="1">
    <citation type="submission" date="2016-04" db="EMBL/GenBank/DDBJ databases">
        <title>Genome analyses suggest a sexual origin of heterokaryosis in a supposedly ancient asexual fungus.</title>
        <authorList>
            <person name="Ropars J."/>
            <person name="Sedzielewska K."/>
            <person name="Noel J."/>
            <person name="Charron P."/>
            <person name="Farinelli L."/>
            <person name="Marton T."/>
            <person name="Kruger M."/>
            <person name="Pelin A."/>
            <person name="Brachmann A."/>
            <person name="Corradi N."/>
        </authorList>
    </citation>
    <scope>NUCLEOTIDE SEQUENCE [LARGE SCALE GENOMIC DNA]</scope>
    <source>
        <strain evidence="1 2">A5</strain>
    </source>
</reference>
<dbReference type="AlphaFoldDB" id="A0A2I1FCN9"/>
<comment type="caution">
    <text evidence="1">The sequence shown here is derived from an EMBL/GenBank/DDBJ whole genome shotgun (WGS) entry which is preliminary data.</text>
</comment>
<proteinExistence type="predicted"/>
<dbReference type="VEuPathDB" id="FungiDB:RhiirA1_474486"/>
<sequence>MPQKYSCLTAEHNSYMIENWDTDTLVDFLKEQNLKLDKNDLGILHKQKVDSQAFLKLTEEKLLAPPYNFSGMYILLVQELEKGIEKYSIDGNSISTIRQFPLKTYPLEDKELTTMYKRNKGRLGNMPCYT</sequence>
<dbReference type="InterPro" id="IPR013761">
    <property type="entry name" value="SAM/pointed_sf"/>
</dbReference>
<accession>A0A2I1FCN9</accession>
<dbReference type="VEuPathDB" id="FungiDB:RhiirFUN_005303"/>
<name>A0A2I1FCN9_9GLOM</name>
<dbReference type="Proteomes" id="UP000232722">
    <property type="component" value="Unassembled WGS sequence"/>
</dbReference>
<dbReference type="VEuPathDB" id="FungiDB:FUN_005633"/>
<dbReference type="EMBL" id="LLXJ01002072">
    <property type="protein sequence ID" value="PKB99801.1"/>
    <property type="molecule type" value="Genomic_DNA"/>
</dbReference>
<protein>
    <submittedName>
        <fullName evidence="1">Uncharacterized protein</fullName>
    </submittedName>
</protein>
<gene>
    <name evidence="1" type="ORF">RhiirA5_429156</name>
</gene>
<evidence type="ECO:0000313" key="2">
    <source>
        <dbReference type="Proteomes" id="UP000232722"/>
    </source>
</evidence>
<reference evidence="1 2" key="2">
    <citation type="submission" date="2017-09" db="EMBL/GenBank/DDBJ databases">
        <title>Extensive intraspecific genome diversity in a model arbuscular mycorrhizal fungus.</title>
        <authorList>
            <person name="Chen E.C."/>
            <person name="Morin E."/>
            <person name="Beaudet D."/>
            <person name="Noel J."/>
            <person name="Ndikumana S."/>
            <person name="Charron P."/>
            <person name="St-Onge C."/>
            <person name="Giorgi J."/>
            <person name="Grigoriev I.V."/>
            <person name="Roux C."/>
            <person name="Martin F.M."/>
            <person name="Corradi N."/>
        </authorList>
    </citation>
    <scope>NUCLEOTIDE SEQUENCE [LARGE SCALE GENOMIC DNA]</scope>
    <source>
        <strain evidence="1 2">A5</strain>
    </source>
</reference>
<dbReference type="Gene3D" id="1.10.150.50">
    <property type="entry name" value="Transcription Factor, Ets-1"/>
    <property type="match status" value="1"/>
</dbReference>
<dbReference type="OrthoDB" id="2411625at2759"/>
<evidence type="ECO:0000313" key="1">
    <source>
        <dbReference type="EMBL" id="PKB99801.1"/>
    </source>
</evidence>
<organism evidence="1 2">
    <name type="scientific">Rhizophagus irregularis</name>
    <dbReference type="NCBI Taxonomy" id="588596"/>
    <lineage>
        <taxon>Eukaryota</taxon>
        <taxon>Fungi</taxon>
        <taxon>Fungi incertae sedis</taxon>
        <taxon>Mucoromycota</taxon>
        <taxon>Glomeromycotina</taxon>
        <taxon>Glomeromycetes</taxon>
        <taxon>Glomerales</taxon>
        <taxon>Glomeraceae</taxon>
        <taxon>Rhizophagus</taxon>
    </lineage>
</organism>